<dbReference type="GO" id="GO:0008061">
    <property type="term" value="F:chitin binding"/>
    <property type="evidence" value="ECO:0007669"/>
    <property type="project" value="InterPro"/>
</dbReference>
<feature type="region of interest" description="Disordered" evidence="1">
    <location>
        <begin position="248"/>
        <end position="326"/>
    </location>
</feature>
<evidence type="ECO:0000313" key="4">
    <source>
        <dbReference type="EMBL" id="GAU88809.1"/>
    </source>
</evidence>
<organism evidence="4 5">
    <name type="scientific">Ramazzottius varieornatus</name>
    <name type="common">Water bear</name>
    <name type="synonym">Tardigrade</name>
    <dbReference type="NCBI Taxonomy" id="947166"/>
    <lineage>
        <taxon>Eukaryota</taxon>
        <taxon>Metazoa</taxon>
        <taxon>Ecdysozoa</taxon>
        <taxon>Tardigrada</taxon>
        <taxon>Eutardigrada</taxon>
        <taxon>Parachela</taxon>
        <taxon>Hypsibioidea</taxon>
        <taxon>Ramazzottiidae</taxon>
        <taxon>Ramazzottius</taxon>
    </lineage>
</organism>
<keyword evidence="2" id="KW-0732">Signal</keyword>
<feature type="chain" id="PRO_5008897192" description="Chitin-binding type-2 domain-containing protein" evidence="2">
    <location>
        <begin position="21"/>
        <end position="326"/>
    </location>
</feature>
<proteinExistence type="predicted"/>
<dbReference type="GO" id="GO:0005576">
    <property type="term" value="C:extracellular region"/>
    <property type="evidence" value="ECO:0007669"/>
    <property type="project" value="InterPro"/>
</dbReference>
<dbReference type="AlphaFoldDB" id="A0A1D1UGB3"/>
<dbReference type="EMBL" id="BDGG01000001">
    <property type="protein sequence ID" value="GAU88809.1"/>
    <property type="molecule type" value="Genomic_DNA"/>
</dbReference>
<reference evidence="4 5" key="1">
    <citation type="journal article" date="2016" name="Nat. Commun.">
        <title>Extremotolerant tardigrade genome and improved radiotolerance of human cultured cells by tardigrade-unique protein.</title>
        <authorList>
            <person name="Hashimoto T."/>
            <person name="Horikawa D.D."/>
            <person name="Saito Y."/>
            <person name="Kuwahara H."/>
            <person name="Kozuka-Hata H."/>
            <person name="Shin-I T."/>
            <person name="Minakuchi Y."/>
            <person name="Ohishi K."/>
            <person name="Motoyama A."/>
            <person name="Aizu T."/>
            <person name="Enomoto A."/>
            <person name="Kondo K."/>
            <person name="Tanaka S."/>
            <person name="Hara Y."/>
            <person name="Koshikawa S."/>
            <person name="Sagara H."/>
            <person name="Miura T."/>
            <person name="Yokobori S."/>
            <person name="Miyagawa K."/>
            <person name="Suzuki Y."/>
            <person name="Kubo T."/>
            <person name="Oyama M."/>
            <person name="Kohara Y."/>
            <person name="Fujiyama A."/>
            <person name="Arakawa K."/>
            <person name="Katayama T."/>
            <person name="Toyoda A."/>
            <person name="Kunieda T."/>
        </authorList>
    </citation>
    <scope>NUCLEOTIDE SEQUENCE [LARGE SCALE GENOMIC DNA]</scope>
    <source>
        <strain evidence="4 5">YOKOZUNA-1</strain>
    </source>
</reference>
<gene>
    <name evidence="4" type="primary">RvY_01441</name>
    <name evidence="4" type="synonym">RvY_01441.1</name>
    <name evidence="4" type="ORF">RvY_01441-1</name>
</gene>
<evidence type="ECO:0000256" key="2">
    <source>
        <dbReference type="SAM" id="SignalP"/>
    </source>
</evidence>
<name>A0A1D1UGB3_RAMVA</name>
<dbReference type="SUPFAM" id="SSF57625">
    <property type="entry name" value="Invertebrate chitin-binding proteins"/>
    <property type="match status" value="1"/>
</dbReference>
<evidence type="ECO:0000259" key="3">
    <source>
        <dbReference type="PROSITE" id="PS50940"/>
    </source>
</evidence>
<dbReference type="PRINTS" id="PR01228">
    <property type="entry name" value="EGGSHELL"/>
</dbReference>
<sequence>MTFFPLVLCAALNFVPGIFGQSGPLIPEHGVVSVKAAHPSAAEKTNMVPPEPLLASASGNMPNYQQAGSSYGGYQGGSGGYDSGYGPGTSGGCYGRPAGYYGDADYDCKTFKVCQSDGRLDTLYCPPYTRFNNYLSVCDWHFKVDAYCNPLYKEEYNYNYESNNYGGGGYGGGGNGGGGSGNYGGSGGGSYGANTYQQPVITYERPMGSSYGSPGYGGGGGGGSGGLEGYSGGTQGYGESSGGGYGGHSQMNYGQGGGSSHGGNGGYSGGGGGGGSGGYGGGGGNGYSGGKSSGYSRPPIYNLMAYGPNSGQSSYGSGASKYRRRK</sequence>
<keyword evidence="5" id="KW-1185">Reference proteome</keyword>
<dbReference type="Pfam" id="PF01607">
    <property type="entry name" value="CBM_14"/>
    <property type="match status" value="1"/>
</dbReference>
<dbReference type="PROSITE" id="PS50940">
    <property type="entry name" value="CHIT_BIND_II"/>
    <property type="match status" value="1"/>
</dbReference>
<dbReference type="Proteomes" id="UP000186922">
    <property type="component" value="Unassembled WGS sequence"/>
</dbReference>
<dbReference type="InterPro" id="IPR002557">
    <property type="entry name" value="Chitin-bd_dom"/>
</dbReference>
<comment type="caution">
    <text evidence="4">The sequence shown here is derived from an EMBL/GenBank/DDBJ whole genome shotgun (WGS) entry which is preliminary data.</text>
</comment>
<dbReference type="OrthoDB" id="10065127at2759"/>
<feature type="signal peptide" evidence="2">
    <location>
        <begin position="1"/>
        <end position="20"/>
    </location>
</feature>
<feature type="domain" description="Chitin-binding type-2" evidence="3">
    <location>
        <begin position="90"/>
        <end position="150"/>
    </location>
</feature>
<evidence type="ECO:0000313" key="5">
    <source>
        <dbReference type="Proteomes" id="UP000186922"/>
    </source>
</evidence>
<protein>
    <recommendedName>
        <fullName evidence="3">Chitin-binding type-2 domain-containing protein</fullName>
    </recommendedName>
</protein>
<accession>A0A1D1UGB3</accession>
<dbReference type="Gene3D" id="3.20.20.80">
    <property type="entry name" value="Glycosidases"/>
    <property type="match status" value="1"/>
</dbReference>
<feature type="compositionally biased region" description="Gly residues" evidence="1">
    <location>
        <begin position="254"/>
        <end position="292"/>
    </location>
</feature>
<dbReference type="InterPro" id="IPR036508">
    <property type="entry name" value="Chitin-bd_dom_sf"/>
</dbReference>
<evidence type="ECO:0000256" key="1">
    <source>
        <dbReference type="SAM" id="MobiDB-lite"/>
    </source>
</evidence>